<evidence type="ECO:0000256" key="4">
    <source>
        <dbReference type="ARBA" id="ARBA00023235"/>
    </source>
</evidence>
<evidence type="ECO:0000313" key="9">
    <source>
        <dbReference type="Proteomes" id="UP000532440"/>
    </source>
</evidence>
<comment type="similarity">
    <text evidence="2 6">Belongs to the FKBP-type PPIase family.</text>
</comment>
<dbReference type="Gene3D" id="2.40.10.330">
    <property type="match status" value="1"/>
</dbReference>
<dbReference type="Pfam" id="PF00254">
    <property type="entry name" value="FKBP_C"/>
    <property type="match status" value="1"/>
</dbReference>
<evidence type="ECO:0000256" key="6">
    <source>
        <dbReference type="RuleBase" id="RU003915"/>
    </source>
</evidence>
<reference evidence="8 9" key="1">
    <citation type="submission" date="2020-08" db="EMBL/GenBank/DDBJ databases">
        <title>Genomic Encyclopedia of Type Strains, Phase IV (KMG-IV): sequencing the most valuable type-strain genomes for metagenomic binning, comparative biology and taxonomic classification.</title>
        <authorList>
            <person name="Goeker M."/>
        </authorList>
    </citation>
    <scope>NUCLEOTIDE SEQUENCE [LARGE SCALE GENOMIC DNA]</scope>
    <source>
        <strain evidence="8 9">DSM 29781</strain>
    </source>
</reference>
<dbReference type="Gene3D" id="3.10.50.40">
    <property type="match status" value="1"/>
</dbReference>
<proteinExistence type="inferred from homology"/>
<evidence type="ECO:0000259" key="7">
    <source>
        <dbReference type="PROSITE" id="PS50059"/>
    </source>
</evidence>
<dbReference type="EC" id="5.2.1.8" evidence="6"/>
<dbReference type="SUPFAM" id="SSF54534">
    <property type="entry name" value="FKBP-like"/>
    <property type="match status" value="1"/>
</dbReference>
<evidence type="ECO:0000256" key="2">
    <source>
        <dbReference type="ARBA" id="ARBA00006577"/>
    </source>
</evidence>
<evidence type="ECO:0000256" key="5">
    <source>
        <dbReference type="PROSITE-ProRule" id="PRU00277"/>
    </source>
</evidence>
<dbReference type="InterPro" id="IPR001179">
    <property type="entry name" value="PPIase_FKBP_dom"/>
</dbReference>
<dbReference type="PANTHER" id="PTHR47861:SF4">
    <property type="entry name" value="FKBP-TYPE 16 KDA PEPTIDYL-PROLYL CIS-TRANS ISOMERASE"/>
    <property type="match status" value="1"/>
</dbReference>
<evidence type="ECO:0000256" key="3">
    <source>
        <dbReference type="ARBA" id="ARBA00023110"/>
    </source>
</evidence>
<dbReference type="GO" id="GO:0003755">
    <property type="term" value="F:peptidyl-prolyl cis-trans isomerase activity"/>
    <property type="evidence" value="ECO:0007669"/>
    <property type="project" value="UniProtKB-UniRule"/>
</dbReference>
<dbReference type="EMBL" id="JACHGB010000002">
    <property type="protein sequence ID" value="MBB5270855.1"/>
    <property type="molecule type" value="Genomic_DNA"/>
</dbReference>
<dbReference type="PROSITE" id="PS50059">
    <property type="entry name" value="FKBP_PPIASE"/>
    <property type="match status" value="1"/>
</dbReference>
<dbReference type="Proteomes" id="UP000532440">
    <property type="component" value="Unassembled WGS sequence"/>
</dbReference>
<name>A0A7W8HGN3_9BURK</name>
<dbReference type="RefSeq" id="WP_246434697.1">
    <property type="nucleotide sequence ID" value="NZ_BAABEW010000010.1"/>
</dbReference>
<organism evidence="8 9">
    <name type="scientific">Quisquiliibacterium transsilvanicum</name>
    <dbReference type="NCBI Taxonomy" id="1549638"/>
    <lineage>
        <taxon>Bacteria</taxon>
        <taxon>Pseudomonadati</taxon>
        <taxon>Pseudomonadota</taxon>
        <taxon>Betaproteobacteria</taxon>
        <taxon>Burkholderiales</taxon>
        <taxon>Burkholderiaceae</taxon>
        <taxon>Quisquiliibacterium</taxon>
    </lineage>
</organism>
<keyword evidence="4 5" id="KW-0413">Isomerase</keyword>
<accession>A0A7W8HGN3</accession>
<keyword evidence="9" id="KW-1185">Reference proteome</keyword>
<comment type="caution">
    <text evidence="8">The sequence shown here is derived from an EMBL/GenBank/DDBJ whole genome shotgun (WGS) entry which is preliminary data.</text>
</comment>
<gene>
    <name evidence="8" type="ORF">HNQ70_000859</name>
</gene>
<comment type="catalytic activity">
    <reaction evidence="1 5 6">
        <text>[protein]-peptidylproline (omega=180) = [protein]-peptidylproline (omega=0)</text>
        <dbReference type="Rhea" id="RHEA:16237"/>
        <dbReference type="Rhea" id="RHEA-COMP:10747"/>
        <dbReference type="Rhea" id="RHEA-COMP:10748"/>
        <dbReference type="ChEBI" id="CHEBI:83833"/>
        <dbReference type="ChEBI" id="CHEBI:83834"/>
        <dbReference type="EC" id="5.2.1.8"/>
    </reaction>
</comment>
<evidence type="ECO:0000313" key="8">
    <source>
        <dbReference type="EMBL" id="MBB5270855.1"/>
    </source>
</evidence>
<keyword evidence="3 5" id="KW-0697">Rotamase</keyword>
<evidence type="ECO:0000256" key="1">
    <source>
        <dbReference type="ARBA" id="ARBA00000971"/>
    </source>
</evidence>
<protein>
    <recommendedName>
        <fullName evidence="6">Peptidyl-prolyl cis-trans isomerase</fullName>
        <ecNumber evidence="6">5.2.1.8</ecNumber>
    </recommendedName>
</protein>
<dbReference type="PANTHER" id="PTHR47861">
    <property type="entry name" value="FKBP-TYPE PEPTIDYL-PROLYL CIS-TRANS ISOMERASE SLYD"/>
    <property type="match status" value="1"/>
</dbReference>
<dbReference type="InterPro" id="IPR048261">
    <property type="entry name" value="SlpA/SlyD-like_ins_sf"/>
</dbReference>
<sequence>MTATGTQVHPDSYLTLHYRVSLAEGGGDVVTTFGGNPATLQLGLGQLAEPLERCLVGLAEGSSAQFDLEPEAAFGPRNPELIQKVTRTMLDANSNGETDYAPGDLVEFPTPDGGRFAGVLKEINEQWALFDFNHPLAGQRIRFEVEILGVL</sequence>
<dbReference type="AlphaFoldDB" id="A0A7W8HGN3"/>
<feature type="domain" description="PPIase FKBP-type" evidence="7">
    <location>
        <begin position="11"/>
        <end position="85"/>
    </location>
</feature>
<dbReference type="InterPro" id="IPR046357">
    <property type="entry name" value="PPIase_dom_sf"/>
</dbReference>